<evidence type="ECO:0000313" key="1">
    <source>
        <dbReference type="EMBL" id="WOQ70004.1"/>
    </source>
</evidence>
<dbReference type="EMBL" id="CP137080">
    <property type="protein sequence ID" value="WOQ70004.1"/>
    <property type="molecule type" value="Genomic_DNA"/>
</dbReference>
<dbReference type="RefSeq" id="WP_330171098.1">
    <property type="nucleotide sequence ID" value="NZ_CP137080.1"/>
</dbReference>
<proteinExistence type="predicted"/>
<protein>
    <submittedName>
        <fullName evidence="1">DUF4916 domain-containing protein</fullName>
    </submittedName>
</protein>
<dbReference type="Pfam" id="PF16262">
    <property type="entry name" value="DUF4916"/>
    <property type="match status" value="1"/>
</dbReference>
<organism evidence="1 2">
    <name type="scientific">Microbacterium limosum</name>
    <dbReference type="NCBI Taxonomy" id="3079935"/>
    <lineage>
        <taxon>Bacteria</taxon>
        <taxon>Bacillati</taxon>
        <taxon>Actinomycetota</taxon>
        <taxon>Actinomycetes</taxon>
        <taxon>Micrococcales</taxon>
        <taxon>Microbacteriaceae</taxon>
        <taxon>Microbacterium</taxon>
    </lineage>
</organism>
<name>A0AAU0MIB1_9MICO</name>
<evidence type="ECO:0000313" key="2">
    <source>
        <dbReference type="Proteomes" id="UP001329313"/>
    </source>
</evidence>
<keyword evidence="2" id="KW-1185">Reference proteome</keyword>
<dbReference type="Proteomes" id="UP001329313">
    <property type="component" value="Chromosome"/>
</dbReference>
<dbReference type="Gene3D" id="3.90.79.10">
    <property type="entry name" value="Nucleoside Triphosphate Pyrophosphohydrolase"/>
    <property type="match status" value="1"/>
</dbReference>
<dbReference type="KEGG" id="mliy:RYJ27_01870"/>
<accession>A0AAU0MIB1</accession>
<dbReference type="SUPFAM" id="SSF55811">
    <property type="entry name" value="Nudix"/>
    <property type="match status" value="1"/>
</dbReference>
<dbReference type="InterPro" id="IPR032582">
    <property type="entry name" value="DUF4916"/>
</dbReference>
<gene>
    <name evidence="1" type="ORF">RYJ27_01870</name>
</gene>
<reference evidence="1 2" key="1">
    <citation type="submission" date="2023-10" db="EMBL/GenBank/DDBJ databases">
        <title>Y20.</title>
        <authorList>
            <person name="Zhang G."/>
            <person name="Ding Y."/>
        </authorList>
    </citation>
    <scope>NUCLEOTIDE SEQUENCE [LARGE SCALE GENOMIC DNA]</scope>
    <source>
        <strain evidence="1 2">Y20</strain>
    </source>
</reference>
<sequence length="163" mass="18078">MTFLPDDLYAQIERSIPLACVDFVPVRTAPDGAQQVGLILRDSPYGRVWCHLGGRVLYGETLAAALRRHCLDTLGVEPVIDDDPQPAYVYQWFPEAARPESPATGIDARKHSIGLSFTIELPDAAAIVPQNEALDFAWFTPPAWPEPLWPGGRTLLERLTKRS</sequence>
<dbReference type="InterPro" id="IPR015797">
    <property type="entry name" value="NUDIX_hydrolase-like_dom_sf"/>
</dbReference>
<dbReference type="AlphaFoldDB" id="A0AAU0MIB1"/>